<dbReference type="HOGENOM" id="CLU_806077_0_0_6"/>
<gene>
    <name evidence="2" type="ORF">LHA_1465</name>
</gene>
<protein>
    <recommendedName>
        <fullName evidence="1">Ras-GEF domain-containing protein</fullName>
    </recommendedName>
</protein>
<dbReference type="STRING" id="449.LHA_1465"/>
<dbReference type="InterPro" id="IPR023578">
    <property type="entry name" value="Ras_GEF_dom_sf"/>
</dbReference>
<dbReference type="Pfam" id="PF00617">
    <property type="entry name" value="RasGEF"/>
    <property type="match status" value="1"/>
</dbReference>
<dbReference type="GO" id="GO:0005085">
    <property type="term" value="F:guanyl-nucleotide exchange factor activity"/>
    <property type="evidence" value="ECO:0007669"/>
    <property type="project" value="InterPro"/>
</dbReference>
<dbReference type="InterPro" id="IPR036964">
    <property type="entry name" value="RASGEF_cat_dom_sf"/>
</dbReference>
<evidence type="ECO:0000313" key="3">
    <source>
        <dbReference type="Proteomes" id="UP000032803"/>
    </source>
</evidence>
<sequence length="344" mass="39841">MSYLNLFNWVKSFTFLLEPFPIVTMDSNSSVKSLSPLTNQENPKKLSKEDKAVALDQAKIIDNKLRKAFTKLTTADFADPSGFADFNKSSTKVKEYLHVQKILEFYMKNSIEQHKQRSMQIRAFQRWIETANYLRRQQCYEGAMFVATTLLRLNVDLKLTAELPKAYQKKFEALMEMVSPFKNFGNLRKEIKAAKSTKKFLPISLKTKDLTHLNELLNVDVSNEVKTPFFKSKIAILKDIKNEQQEGPALSIELESAYQRVKVKYENEFRGEIDITGKAKVDSTSEVNILSAGNPNPNYRVMRVRSEKTTRIYFYNDHHTFWQRESNEVTLEQATDQPSKNLAF</sequence>
<evidence type="ECO:0000313" key="2">
    <source>
        <dbReference type="EMBL" id="CEK10508.1"/>
    </source>
</evidence>
<dbReference type="RefSeq" id="WP_045105873.1">
    <property type="nucleotide sequence ID" value="NZ_LN681225.1"/>
</dbReference>
<keyword evidence="3" id="KW-1185">Reference proteome</keyword>
<name>A0A0A8UP32_LEGHA</name>
<feature type="domain" description="Ras-GEF" evidence="1">
    <location>
        <begin position="87"/>
        <end position="218"/>
    </location>
</feature>
<dbReference type="Gene3D" id="1.10.840.10">
    <property type="entry name" value="Ras guanine-nucleotide exchange factors catalytic domain"/>
    <property type="match status" value="1"/>
</dbReference>
<dbReference type="InterPro" id="IPR001895">
    <property type="entry name" value="RASGEF_cat_dom"/>
</dbReference>
<dbReference type="EMBL" id="LN681225">
    <property type="protein sequence ID" value="CEK10508.1"/>
    <property type="molecule type" value="Genomic_DNA"/>
</dbReference>
<reference evidence="3" key="1">
    <citation type="submission" date="2014-09" db="EMBL/GenBank/DDBJ databases">
        <authorList>
            <person name="Gomez-Valero L."/>
        </authorList>
    </citation>
    <scope>NUCLEOTIDE SEQUENCE [LARGE SCALE GENOMIC DNA]</scope>
    <source>
        <strain evidence="3">ATCC35250</strain>
    </source>
</reference>
<dbReference type="Proteomes" id="UP000032803">
    <property type="component" value="Chromosome I"/>
</dbReference>
<dbReference type="GO" id="GO:0007264">
    <property type="term" value="P:small GTPase-mediated signal transduction"/>
    <property type="evidence" value="ECO:0007669"/>
    <property type="project" value="InterPro"/>
</dbReference>
<organism evidence="2 3">
    <name type="scientific">Legionella hackeliae</name>
    <dbReference type="NCBI Taxonomy" id="449"/>
    <lineage>
        <taxon>Bacteria</taxon>
        <taxon>Pseudomonadati</taxon>
        <taxon>Pseudomonadota</taxon>
        <taxon>Gammaproteobacteria</taxon>
        <taxon>Legionellales</taxon>
        <taxon>Legionellaceae</taxon>
        <taxon>Legionella</taxon>
    </lineage>
</organism>
<proteinExistence type="predicted"/>
<evidence type="ECO:0000259" key="1">
    <source>
        <dbReference type="Pfam" id="PF00617"/>
    </source>
</evidence>
<dbReference type="KEGG" id="lha:LHA_1465"/>
<dbReference type="PATRIC" id="fig|449.7.peg.681"/>
<dbReference type="SUPFAM" id="SSF48366">
    <property type="entry name" value="Ras GEF"/>
    <property type="match status" value="1"/>
</dbReference>
<dbReference type="OrthoDB" id="5651258at2"/>
<accession>A0A0A8UP32</accession>
<dbReference type="AlphaFoldDB" id="A0A0A8UP32"/>